<name>J3LI66_ORYBR</name>
<sequence>MSGLPRAPRGHLHEYAPGVLVHSPKHGYLSRRSHSLISSRIAQIDRNQLELIRKKNGFCMGGVLFLTSASAVDVGVALVAHGAIAPIPFSVGGVDAHAVVGAAREVCRRVTPGGAAVAAAVPDGPIQHDGHGEVAGPVKISAVAAAGAAATEPLGVRHEHVARLGGAVVLKGDVPRLVLVHVVGVEAGGYRGLAASHAGARRRGNGGRRRRSAQGHAAGHVHLIGVH</sequence>
<reference evidence="2" key="1">
    <citation type="submission" date="2013-04" db="UniProtKB">
        <authorList>
            <consortium name="EnsemblPlants"/>
        </authorList>
    </citation>
    <scope>IDENTIFICATION</scope>
</reference>
<evidence type="ECO:0000313" key="3">
    <source>
        <dbReference type="Proteomes" id="UP000006038"/>
    </source>
</evidence>
<accession>J3LI66</accession>
<evidence type="ECO:0000256" key="1">
    <source>
        <dbReference type="SAM" id="MobiDB-lite"/>
    </source>
</evidence>
<feature type="region of interest" description="Disordered" evidence="1">
    <location>
        <begin position="195"/>
        <end position="218"/>
    </location>
</feature>
<dbReference type="HOGENOM" id="CLU_1221327_0_0_1"/>
<protein>
    <submittedName>
        <fullName evidence="2">Uncharacterized protein</fullName>
    </submittedName>
</protein>
<dbReference type="Gramene" id="OB02G43330.1">
    <property type="protein sequence ID" value="OB02G43330.1"/>
    <property type="gene ID" value="OB02G43330"/>
</dbReference>
<dbReference type="AlphaFoldDB" id="J3LI66"/>
<evidence type="ECO:0000313" key="2">
    <source>
        <dbReference type="EnsemblPlants" id="OB02G43330.1"/>
    </source>
</evidence>
<dbReference type="EnsemblPlants" id="OB02G43330.1">
    <property type="protein sequence ID" value="OB02G43330.1"/>
    <property type="gene ID" value="OB02G43330"/>
</dbReference>
<feature type="compositionally biased region" description="Basic residues" evidence="1">
    <location>
        <begin position="199"/>
        <end position="213"/>
    </location>
</feature>
<keyword evidence="3" id="KW-1185">Reference proteome</keyword>
<proteinExistence type="predicted"/>
<organism evidence="2">
    <name type="scientific">Oryza brachyantha</name>
    <name type="common">malo sina</name>
    <dbReference type="NCBI Taxonomy" id="4533"/>
    <lineage>
        <taxon>Eukaryota</taxon>
        <taxon>Viridiplantae</taxon>
        <taxon>Streptophyta</taxon>
        <taxon>Embryophyta</taxon>
        <taxon>Tracheophyta</taxon>
        <taxon>Spermatophyta</taxon>
        <taxon>Magnoliopsida</taxon>
        <taxon>Liliopsida</taxon>
        <taxon>Poales</taxon>
        <taxon>Poaceae</taxon>
        <taxon>BOP clade</taxon>
        <taxon>Oryzoideae</taxon>
        <taxon>Oryzeae</taxon>
        <taxon>Oryzinae</taxon>
        <taxon>Oryza</taxon>
    </lineage>
</organism>
<dbReference type="Proteomes" id="UP000006038">
    <property type="component" value="Unassembled WGS sequence"/>
</dbReference>